<dbReference type="InterPro" id="IPR045263">
    <property type="entry name" value="GLUT"/>
</dbReference>
<evidence type="ECO:0000259" key="7">
    <source>
        <dbReference type="PROSITE" id="PS50850"/>
    </source>
</evidence>
<dbReference type="GO" id="GO:0005353">
    <property type="term" value="F:fructose transmembrane transporter activity"/>
    <property type="evidence" value="ECO:0007669"/>
    <property type="project" value="UniProtKB-ARBA"/>
</dbReference>
<feature type="transmembrane region" description="Helical" evidence="6">
    <location>
        <begin position="153"/>
        <end position="174"/>
    </location>
</feature>
<dbReference type="SUPFAM" id="SSF103473">
    <property type="entry name" value="MFS general substrate transporter"/>
    <property type="match status" value="1"/>
</dbReference>
<dbReference type="KEGG" id="aam:106486275"/>
<dbReference type="Proteomes" id="UP001652627">
    <property type="component" value="Chromosome 17"/>
</dbReference>
<evidence type="ECO:0000313" key="8">
    <source>
        <dbReference type="Proteomes" id="UP001652627"/>
    </source>
</evidence>
<evidence type="ECO:0000256" key="5">
    <source>
        <dbReference type="RuleBase" id="RU003346"/>
    </source>
</evidence>
<sequence>MKQKMSCNLFLLAFVLGIGGTFQYGLQISIINSPAEYIKSFIHETWLKRYGSSPSEEIVTLMWSFVVSIHSIGGLLGSMFAGYLLVRFGRKKAMLLTNIPALLSAALMGLSRLSGSFEMIIIGRMFSGVCGGLALSIHIMYAGECAPQKLRGVIAITASTAIAVGKFVGFALGLREVLGVDAFWPILMAANALPALIQLLTLPFFPDSPRYLLIDKKDKEGCIKAVKQLWGDGDHAAEMDDMMAEQKAINGEKPKSVCDLFRDKAVRWQLITLFLVSSCMQLIGVNVVYFYAYNVFVKAGISPAQTRYVSLGVGITEILTTVLCGFLIERAGRKMLLWKSYTVMSLALGLLTITLSLQDSVSWVPYCSVALIFIFIMSFGIGPAGVICPLPTEIFIQSYRPAAYVLSGVTNWIQLFFLGLVFPFIVEGLGSFCFMIFFAYCLSMAIFVFLVMPETKGKTMLQIMEEFNRLNYRGKKRPTVLWQNDSSVMIATKL</sequence>
<feature type="transmembrane region" description="Helical" evidence="6">
    <location>
        <begin position="308"/>
        <end position="328"/>
    </location>
</feature>
<feature type="transmembrane region" description="Helical" evidence="6">
    <location>
        <begin position="340"/>
        <end position="357"/>
    </location>
</feature>
<evidence type="ECO:0000313" key="9">
    <source>
        <dbReference type="RefSeq" id="XP_013800282.2"/>
    </source>
</evidence>
<dbReference type="Gene3D" id="1.20.1250.20">
    <property type="entry name" value="MFS general substrate transporter like domains"/>
    <property type="match status" value="1"/>
</dbReference>
<dbReference type="InterPro" id="IPR005828">
    <property type="entry name" value="MFS_sugar_transport-like"/>
</dbReference>
<comment type="subcellular location">
    <subcellularLocation>
        <location evidence="1">Membrane</location>
        <topology evidence="1">Multi-pass membrane protein</topology>
    </subcellularLocation>
</comment>
<dbReference type="GO" id="GO:1990539">
    <property type="term" value="P:fructose import across plasma membrane"/>
    <property type="evidence" value="ECO:0007669"/>
    <property type="project" value="UniProtKB-ARBA"/>
</dbReference>
<feature type="transmembrane region" description="Helical" evidence="6">
    <location>
        <begin position="363"/>
        <end position="390"/>
    </location>
</feature>
<dbReference type="GO" id="GO:0055056">
    <property type="term" value="F:D-glucose transmembrane transporter activity"/>
    <property type="evidence" value="ECO:0007669"/>
    <property type="project" value="TreeGrafter"/>
</dbReference>
<keyword evidence="4 6" id="KW-0472">Membrane</keyword>
<dbReference type="PANTHER" id="PTHR23503">
    <property type="entry name" value="SOLUTE CARRIER FAMILY 2"/>
    <property type="match status" value="1"/>
</dbReference>
<accession>A0A8B7IMY5</accession>
<dbReference type="GeneID" id="106486275"/>
<feature type="transmembrane region" description="Helical" evidence="6">
    <location>
        <begin position="270"/>
        <end position="292"/>
    </location>
</feature>
<dbReference type="InterPro" id="IPR020846">
    <property type="entry name" value="MFS_dom"/>
</dbReference>
<dbReference type="GO" id="GO:0046323">
    <property type="term" value="P:D-glucose import"/>
    <property type="evidence" value="ECO:0007669"/>
    <property type="project" value="TreeGrafter"/>
</dbReference>
<dbReference type="PRINTS" id="PR00171">
    <property type="entry name" value="SUGRTRNSPORT"/>
</dbReference>
<evidence type="ECO:0000256" key="6">
    <source>
        <dbReference type="SAM" id="Phobius"/>
    </source>
</evidence>
<evidence type="ECO:0000256" key="3">
    <source>
        <dbReference type="ARBA" id="ARBA00022989"/>
    </source>
</evidence>
<dbReference type="RefSeq" id="XP_013800282.2">
    <property type="nucleotide sequence ID" value="XM_013944828.2"/>
</dbReference>
<evidence type="ECO:0000256" key="4">
    <source>
        <dbReference type="ARBA" id="ARBA00023136"/>
    </source>
</evidence>
<protein>
    <submittedName>
        <fullName evidence="9">Solute carrier family 2, facilitated glucose transporter member 11-like</fullName>
    </submittedName>
</protein>
<name>A0A8B7IMY5_9AVES</name>
<dbReference type="Pfam" id="PF00083">
    <property type="entry name" value="Sugar_tr"/>
    <property type="match status" value="1"/>
</dbReference>
<dbReference type="InterPro" id="IPR036259">
    <property type="entry name" value="MFS_trans_sf"/>
</dbReference>
<feature type="transmembrane region" description="Helical" evidence="6">
    <location>
        <begin position="186"/>
        <end position="205"/>
    </location>
</feature>
<feature type="transmembrane region" description="Helical" evidence="6">
    <location>
        <begin position="402"/>
        <end position="426"/>
    </location>
</feature>
<keyword evidence="2 6" id="KW-0812">Transmembrane</keyword>
<reference evidence="9" key="1">
    <citation type="submission" date="2025-08" db="UniProtKB">
        <authorList>
            <consortium name="RefSeq"/>
        </authorList>
    </citation>
    <scope>IDENTIFICATION</scope>
    <source>
        <tissue evidence="9">Blood</tissue>
    </source>
</reference>
<dbReference type="InterPro" id="IPR003663">
    <property type="entry name" value="Sugar/inositol_transpt"/>
</dbReference>
<keyword evidence="3 6" id="KW-1133">Transmembrane helix</keyword>
<dbReference type="PROSITE" id="PS50850">
    <property type="entry name" value="MFS"/>
    <property type="match status" value="1"/>
</dbReference>
<feature type="domain" description="Major facilitator superfamily (MFS) profile" evidence="7">
    <location>
        <begin position="13"/>
        <end position="456"/>
    </location>
</feature>
<evidence type="ECO:0000256" key="1">
    <source>
        <dbReference type="ARBA" id="ARBA00004141"/>
    </source>
</evidence>
<dbReference type="GO" id="GO:0042383">
    <property type="term" value="C:sarcolemma"/>
    <property type="evidence" value="ECO:0007669"/>
    <property type="project" value="UniProtKB-SubCell"/>
</dbReference>
<dbReference type="PANTHER" id="PTHR23503:SF129">
    <property type="entry name" value="SOLUTE CARRIER FAMILY 2 MEMBER 11-LIKE 1"/>
    <property type="match status" value="1"/>
</dbReference>
<evidence type="ECO:0000256" key="2">
    <source>
        <dbReference type="ARBA" id="ARBA00022692"/>
    </source>
</evidence>
<dbReference type="InterPro" id="IPR005829">
    <property type="entry name" value="Sugar_transporter_CS"/>
</dbReference>
<organism evidence="8 9">
    <name type="scientific">Apteryx mantelli</name>
    <name type="common">North Island brown kiwi</name>
    <dbReference type="NCBI Taxonomy" id="2696672"/>
    <lineage>
        <taxon>Eukaryota</taxon>
        <taxon>Metazoa</taxon>
        <taxon>Chordata</taxon>
        <taxon>Craniata</taxon>
        <taxon>Vertebrata</taxon>
        <taxon>Euteleostomi</taxon>
        <taxon>Archelosauria</taxon>
        <taxon>Archosauria</taxon>
        <taxon>Dinosauria</taxon>
        <taxon>Saurischia</taxon>
        <taxon>Theropoda</taxon>
        <taxon>Coelurosauria</taxon>
        <taxon>Aves</taxon>
        <taxon>Palaeognathae</taxon>
        <taxon>Apterygiformes</taxon>
        <taxon>Apterygidae</taxon>
        <taxon>Apteryx</taxon>
    </lineage>
</organism>
<dbReference type="GO" id="GO:0070837">
    <property type="term" value="P:dehydroascorbic acid transport"/>
    <property type="evidence" value="ECO:0007669"/>
    <property type="project" value="TreeGrafter"/>
</dbReference>
<dbReference type="PROSITE" id="PS00217">
    <property type="entry name" value="SUGAR_TRANSPORT_2"/>
    <property type="match status" value="1"/>
</dbReference>
<dbReference type="OrthoDB" id="4540492at2759"/>
<gene>
    <name evidence="9" type="primary">LOC106486275</name>
</gene>
<dbReference type="NCBIfam" id="TIGR00879">
    <property type="entry name" value="SP"/>
    <property type="match status" value="1"/>
</dbReference>
<keyword evidence="8" id="KW-1185">Reference proteome</keyword>
<comment type="similarity">
    <text evidence="5">Belongs to the major facilitator superfamily. Sugar transporter (TC 2.A.1.1) family.</text>
</comment>
<dbReference type="AlphaFoldDB" id="A0A8B7IMY5"/>
<feature type="transmembrane region" description="Helical" evidence="6">
    <location>
        <begin position="432"/>
        <end position="452"/>
    </location>
</feature>
<feature type="transmembrane region" description="Helical" evidence="6">
    <location>
        <begin position="61"/>
        <end position="86"/>
    </location>
</feature>
<proteinExistence type="inferred from homology"/>
<keyword evidence="5" id="KW-0813">Transport</keyword>
<feature type="transmembrane region" description="Helical" evidence="6">
    <location>
        <begin position="119"/>
        <end position="141"/>
    </location>
</feature>
<feature type="transmembrane region" description="Helical" evidence="6">
    <location>
        <begin position="93"/>
        <end position="113"/>
    </location>
</feature>